<dbReference type="Proteomes" id="UP000051587">
    <property type="component" value="Unassembled WGS sequence"/>
</dbReference>
<dbReference type="Pfam" id="PF05069">
    <property type="entry name" value="Phage_tail_S"/>
    <property type="match status" value="1"/>
</dbReference>
<organism evidence="1 2">
    <name type="scientific">Thalassovita gelatinovora</name>
    <name type="common">Thalassobius gelatinovorus</name>
    <dbReference type="NCBI Taxonomy" id="53501"/>
    <lineage>
        <taxon>Bacteria</taxon>
        <taxon>Pseudomonadati</taxon>
        <taxon>Pseudomonadota</taxon>
        <taxon>Alphaproteobacteria</taxon>
        <taxon>Rhodobacterales</taxon>
        <taxon>Roseobacteraceae</taxon>
        <taxon>Thalassovita</taxon>
    </lineage>
</organism>
<protein>
    <submittedName>
        <fullName evidence="1">Phage virion morphogenesis protein</fullName>
    </submittedName>
</protein>
<dbReference type="EMBL" id="CYSA01000027">
    <property type="protein sequence ID" value="CUH67989.1"/>
    <property type="molecule type" value="Genomic_DNA"/>
</dbReference>
<dbReference type="AlphaFoldDB" id="A0A0P1G8B3"/>
<keyword evidence="2" id="KW-1185">Reference proteome</keyword>
<name>A0A0P1G8B3_THAGE</name>
<dbReference type="OrthoDB" id="2081253at2"/>
<proteinExistence type="predicted"/>
<dbReference type="STRING" id="53501.SAMN04488043_104196"/>
<sequence>MITEKFNATDALAGLARLDQGLGNPQQLMQDIGELMVERTKQRFKEGTTPDGTAWASNSAVTLKRKAPETRPLFGSTGRLSSEIFYEADATQVSWGSNLIYAAVQHFGASQGAFGSMSNGSQIPWGDIPARPFLGISEEDGLLLTELVEEWLEDLSQGGN</sequence>
<dbReference type="NCBIfam" id="TIGR01635">
    <property type="entry name" value="tail_comp_S"/>
    <property type="match status" value="1"/>
</dbReference>
<evidence type="ECO:0000313" key="2">
    <source>
        <dbReference type="Proteomes" id="UP000051587"/>
    </source>
</evidence>
<accession>A0A0P1G8B3</accession>
<evidence type="ECO:0000313" key="1">
    <source>
        <dbReference type="EMBL" id="CUH67989.1"/>
    </source>
</evidence>
<dbReference type="InterPro" id="IPR006522">
    <property type="entry name" value="Phage_virion_morphogenesis"/>
</dbReference>
<reference evidence="1 2" key="1">
    <citation type="submission" date="2015-09" db="EMBL/GenBank/DDBJ databases">
        <authorList>
            <consortium name="Swine Surveillance"/>
        </authorList>
    </citation>
    <scope>NUCLEOTIDE SEQUENCE [LARGE SCALE GENOMIC DNA]</scope>
    <source>
        <strain evidence="1 2">CECT 4357</strain>
    </source>
</reference>
<gene>
    <name evidence="1" type="ORF">TG4357_03325</name>
</gene>
<dbReference type="RefSeq" id="WP_058264015.1">
    <property type="nucleotide sequence ID" value="NZ_CP051181.1"/>
</dbReference>